<evidence type="ECO:0000259" key="5">
    <source>
        <dbReference type="PROSITE" id="PS50977"/>
    </source>
</evidence>
<feature type="domain" description="HTH tetR-type" evidence="5">
    <location>
        <begin position="8"/>
        <end position="68"/>
    </location>
</feature>
<proteinExistence type="predicted"/>
<dbReference type="PANTHER" id="PTHR30055:SF234">
    <property type="entry name" value="HTH-TYPE TRANSCRIPTIONAL REGULATOR BETI"/>
    <property type="match status" value="1"/>
</dbReference>
<keyword evidence="1" id="KW-0805">Transcription regulation</keyword>
<dbReference type="Gene3D" id="1.10.10.60">
    <property type="entry name" value="Homeodomain-like"/>
    <property type="match status" value="1"/>
</dbReference>
<evidence type="ECO:0000256" key="3">
    <source>
        <dbReference type="ARBA" id="ARBA00023163"/>
    </source>
</evidence>
<dbReference type="Gene3D" id="1.10.357.10">
    <property type="entry name" value="Tetracycline Repressor, domain 2"/>
    <property type="match status" value="1"/>
</dbReference>
<reference evidence="7" key="1">
    <citation type="journal article" date="2019" name="Int. J. Syst. Evol. Microbiol.">
        <title>The Global Catalogue of Microorganisms (GCM) 10K type strain sequencing project: providing services to taxonomists for standard genome sequencing and annotation.</title>
        <authorList>
            <consortium name="The Broad Institute Genomics Platform"/>
            <consortium name="The Broad Institute Genome Sequencing Center for Infectious Disease"/>
            <person name="Wu L."/>
            <person name="Ma J."/>
        </authorList>
    </citation>
    <scope>NUCLEOTIDE SEQUENCE [LARGE SCALE GENOMIC DNA]</scope>
    <source>
        <strain evidence="7">CCUG 61696</strain>
    </source>
</reference>
<dbReference type="Proteomes" id="UP001597171">
    <property type="component" value="Unassembled WGS sequence"/>
</dbReference>
<dbReference type="SUPFAM" id="SSF46689">
    <property type="entry name" value="Homeodomain-like"/>
    <property type="match status" value="1"/>
</dbReference>
<dbReference type="PANTHER" id="PTHR30055">
    <property type="entry name" value="HTH-TYPE TRANSCRIPTIONAL REGULATOR RUTR"/>
    <property type="match status" value="1"/>
</dbReference>
<comment type="caution">
    <text evidence="6">The sequence shown here is derived from an EMBL/GenBank/DDBJ whole genome shotgun (WGS) entry which is preliminary data.</text>
</comment>
<dbReference type="PRINTS" id="PR00455">
    <property type="entry name" value="HTHTETR"/>
</dbReference>
<organism evidence="6 7">
    <name type="scientific">Methylopila musalis</name>
    <dbReference type="NCBI Taxonomy" id="1134781"/>
    <lineage>
        <taxon>Bacteria</taxon>
        <taxon>Pseudomonadati</taxon>
        <taxon>Pseudomonadota</taxon>
        <taxon>Alphaproteobacteria</taxon>
        <taxon>Hyphomicrobiales</taxon>
        <taxon>Methylopilaceae</taxon>
        <taxon>Methylopila</taxon>
    </lineage>
</organism>
<keyword evidence="2 4" id="KW-0238">DNA-binding</keyword>
<evidence type="ECO:0000313" key="6">
    <source>
        <dbReference type="EMBL" id="MFD1332337.1"/>
    </source>
</evidence>
<gene>
    <name evidence="6" type="ORF">ACFQ4O_10040</name>
</gene>
<evidence type="ECO:0000256" key="1">
    <source>
        <dbReference type="ARBA" id="ARBA00023015"/>
    </source>
</evidence>
<feature type="DNA-binding region" description="H-T-H motif" evidence="4">
    <location>
        <begin position="31"/>
        <end position="50"/>
    </location>
</feature>
<dbReference type="Pfam" id="PF00440">
    <property type="entry name" value="TetR_N"/>
    <property type="match status" value="1"/>
</dbReference>
<dbReference type="EMBL" id="JBHTMX010000079">
    <property type="protein sequence ID" value="MFD1332337.1"/>
    <property type="molecule type" value="Genomic_DNA"/>
</dbReference>
<sequence>MSAAPRAADTRGRIEAAALKLFAERGVEGASTREIARAVGVTEGALYRHFASKEELARALFHDRYARFARAIREIGAEPEPFARKVERLVAMFYAAFDDDPDGFVYVLIGQHDHLRAVAPDPETNAVAALAALFADAMGRGELPPGDVDLQTALALGLVLQPAVFRIYGRLQAAPSAHAGAVAAAVLRALGG</sequence>
<dbReference type="InterPro" id="IPR001647">
    <property type="entry name" value="HTH_TetR"/>
</dbReference>
<keyword evidence="3" id="KW-0804">Transcription</keyword>
<keyword evidence="7" id="KW-1185">Reference proteome</keyword>
<dbReference type="RefSeq" id="WP_378775556.1">
    <property type="nucleotide sequence ID" value="NZ_JBHTMX010000079.1"/>
</dbReference>
<dbReference type="InterPro" id="IPR009057">
    <property type="entry name" value="Homeodomain-like_sf"/>
</dbReference>
<dbReference type="SUPFAM" id="SSF48498">
    <property type="entry name" value="Tetracyclin repressor-like, C-terminal domain"/>
    <property type="match status" value="1"/>
</dbReference>
<accession>A0ABW3Z7T7</accession>
<name>A0ABW3Z7T7_9HYPH</name>
<evidence type="ECO:0000256" key="4">
    <source>
        <dbReference type="PROSITE-ProRule" id="PRU00335"/>
    </source>
</evidence>
<dbReference type="InterPro" id="IPR023772">
    <property type="entry name" value="DNA-bd_HTH_TetR-type_CS"/>
</dbReference>
<evidence type="ECO:0000256" key="2">
    <source>
        <dbReference type="ARBA" id="ARBA00023125"/>
    </source>
</evidence>
<dbReference type="PROSITE" id="PS50977">
    <property type="entry name" value="HTH_TETR_2"/>
    <property type="match status" value="1"/>
</dbReference>
<dbReference type="InterPro" id="IPR050109">
    <property type="entry name" value="HTH-type_TetR-like_transc_reg"/>
</dbReference>
<protein>
    <submittedName>
        <fullName evidence="6">TetR/AcrR family transcriptional regulator</fullName>
    </submittedName>
</protein>
<dbReference type="PROSITE" id="PS01081">
    <property type="entry name" value="HTH_TETR_1"/>
    <property type="match status" value="1"/>
</dbReference>
<dbReference type="InterPro" id="IPR036271">
    <property type="entry name" value="Tet_transcr_reg_TetR-rel_C_sf"/>
</dbReference>
<evidence type="ECO:0000313" key="7">
    <source>
        <dbReference type="Proteomes" id="UP001597171"/>
    </source>
</evidence>